<dbReference type="Gene3D" id="3.30.1490.300">
    <property type="match status" value="1"/>
</dbReference>
<accession>A0A2M9A490</accession>
<comment type="caution">
    <text evidence="1">The sequence shown here is derived from an EMBL/GenBank/DDBJ whole genome shotgun (WGS) entry which is preliminary data.</text>
</comment>
<dbReference type="InterPro" id="IPR043129">
    <property type="entry name" value="ATPase_NBD"/>
</dbReference>
<protein>
    <submittedName>
        <fullName evidence="1">Type IV pilus assembly protein PilM</fullName>
    </submittedName>
</protein>
<dbReference type="AlphaFoldDB" id="A0A2M9A490"/>
<dbReference type="Proteomes" id="UP000231134">
    <property type="component" value="Unassembled WGS sequence"/>
</dbReference>
<evidence type="ECO:0000313" key="1">
    <source>
        <dbReference type="EMBL" id="PJJ40545.1"/>
    </source>
</evidence>
<keyword evidence="2" id="KW-1185">Reference proteome</keyword>
<dbReference type="InterPro" id="IPR050696">
    <property type="entry name" value="FtsA/MreB"/>
</dbReference>
<dbReference type="SUPFAM" id="SSF53067">
    <property type="entry name" value="Actin-like ATPase domain"/>
    <property type="match status" value="1"/>
</dbReference>
<dbReference type="Gene3D" id="3.30.420.40">
    <property type="match status" value="2"/>
</dbReference>
<name>A0A2M9A490_9BACT</name>
<dbReference type="PANTHER" id="PTHR32432:SF3">
    <property type="entry name" value="ETHANOLAMINE UTILIZATION PROTEIN EUTJ"/>
    <property type="match status" value="1"/>
</dbReference>
<gene>
    <name evidence="1" type="ORF">BGX16_0473</name>
</gene>
<dbReference type="PANTHER" id="PTHR32432">
    <property type="entry name" value="CELL DIVISION PROTEIN FTSA-RELATED"/>
    <property type="match status" value="1"/>
</dbReference>
<dbReference type="PIRSF" id="PIRSF019169">
    <property type="entry name" value="PilM"/>
    <property type="match status" value="1"/>
</dbReference>
<dbReference type="InterPro" id="IPR005883">
    <property type="entry name" value="PilM"/>
</dbReference>
<organism evidence="1 2">
    <name type="scientific">Hallerella succinigenes</name>
    <dbReference type="NCBI Taxonomy" id="1896222"/>
    <lineage>
        <taxon>Bacteria</taxon>
        <taxon>Pseudomonadati</taxon>
        <taxon>Fibrobacterota</taxon>
        <taxon>Fibrobacteria</taxon>
        <taxon>Fibrobacterales</taxon>
        <taxon>Fibrobacteraceae</taxon>
        <taxon>Hallerella</taxon>
    </lineage>
</organism>
<sequence>MALDLIAKIRGERQTIGVDIGHYRIKVVRVHHGRGNSRSIMAVDMEPTPEGAFVDNEIQDEAKLREAVVRLMTRNFPDFTKDDLVTSIGWSAGVLADKSVAKVPKNGNEDAIVVQTAQAKPPFDDQDIMLDYQVIERDGKGEVKSLVVAAKNKILGDYSKLFSLASYKLTAIDVDVFGIANAYVATVPEDRLQETVALLDIGEKKSTMTFLREGQFHSVRTMTIGSVESVISTLTRHLGIDEGTCHEMFEKNDLTMVKDRSVSEVESVLQLAYEEVVSSVEFGLRYYSTSESGEKPVRLMVCGGGANLPNLCEYLKDKLSIECEGLNPFARIPCDPGVVGDEGMPMALSNVYTPALGLALRKF</sequence>
<evidence type="ECO:0000313" key="2">
    <source>
        <dbReference type="Proteomes" id="UP000231134"/>
    </source>
</evidence>
<dbReference type="EMBL" id="PGEX01000001">
    <property type="protein sequence ID" value="PJJ40545.1"/>
    <property type="molecule type" value="Genomic_DNA"/>
</dbReference>
<proteinExistence type="predicted"/>
<dbReference type="OrthoDB" id="9803179at2"/>
<reference evidence="1 2" key="1">
    <citation type="submission" date="2017-11" db="EMBL/GenBank/DDBJ databases">
        <title>Animal gut microbial communities from fecal samples from Wisconsin, USA.</title>
        <authorList>
            <person name="Neumann A."/>
        </authorList>
    </citation>
    <scope>NUCLEOTIDE SEQUENCE [LARGE SCALE GENOMIC DNA]</scope>
    <source>
        <strain evidence="1 2">UWS3</strain>
    </source>
</reference>
<dbReference type="Pfam" id="PF11104">
    <property type="entry name" value="PilM_2"/>
    <property type="match status" value="1"/>
</dbReference>
<dbReference type="RefSeq" id="WP_157797835.1">
    <property type="nucleotide sequence ID" value="NZ_JAQXKX010000052.1"/>
</dbReference>
<dbReference type="CDD" id="cd24049">
    <property type="entry name" value="ASKHA_NBD_PilM"/>
    <property type="match status" value="1"/>
</dbReference>